<keyword evidence="4 9" id="KW-0509">mRNA transport</keyword>
<evidence type="ECO:0000256" key="2">
    <source>
        <dbReference type="ARBA" id="ARBA00005573"/>
    </source>
</evidence>
<dbReference type="GO" id="GO:0006406">
    <property type="term" value="P:mRNA export from nucleus"/>
    <property type="evidence" value="ECO:0007669"/>
    <property type="project" value="TreeGrafter"/>
</dbReference>
<comment type="subunit">
    <text evidence="9">Component of the nuclear pore complex (NPC).</text>
</comment>
<dbReference type="PANTHER" id="PTHR13373:SF21">
    <property type="entry name" value="NUCLEAR PORE COMPLEX PROTEIN NUP85"/>
    <property type="match status" value="1"/>
</dbReference>
<keyword evidence="8 9" id="KW-0539">Nucleus</keyword>
<reference evidence="10" key="2">
    <citation type="submission" date="2014-07" db="EMBL/GenBank/DDBJ databases">
        <authorList>
            <person name="Hull J."/>
        </authorList>
    </citation>
    <scope>NUCLEOTIDE SEQUENCE</scope>
</reference>
<organism evidence="10">
    <name type="scientific">Lygus hesperus</name>
    <name type="common">Western plant bug</name>
    <dbReference type="NCBI Taxonomy" id="30085"/>
    <lineage>
        <taxon>Eukaryota</taxon>
        <taxon>Metazoa</taxon>
        <taxon>Ecdysozoa</taxon>
        <taxon>Arthropoda</taxon>
        <taxon>Hexapoda</taxon>
        <taxon>Insecta</taxon>
        <taxon>Pterygota</taxon>
        <taxon>Neoptera</taxon>
        <taxon>Paraneoptera</taxon>
        <taxon>Hemiptera</taxon>
        <taxon>Heteroptera</taxon>
        <taxon>Panheteroptera</taxon>
        <taxon>Cimicomorpha</taxon>
        <taxon>Miridae</taxon>
        <taxon>Mirini</taxon>
        <taxon>Lygus</taxon>
    </lineage>
</organism>
<evidence type="ECO:0000313" key="10">
    <source>
        <dbReference type="EMBL" id="JAG23860.1"/>
    </source>
</evidence>
<keyword evidence="6 9" id="KW-0811">Translocation</keyword>
<dbReference type="GO" id="GO:0017056">
    <property type="term" value="F:structural constituent of nuclear pore"/>
    <property type="evidence" value="ECO:0007669"/>
    <property type="project" value="TreeGrafter"/>
</dbReference>
<accession>A0A0A9Y2V4</accession>
<dbReference type="GO" id="GO:0031080">
    <property type="term" value="C:nuclear pore outer ring"/>
    <property type="evidence" value="ECO:0007669"/>
    <property type="project" value="TreeGrafter"/>
</dbReference>
<dbReference type="EMBL" id="GBHO01019744">
    <property type="protein sequence ID" value="JAG23860.1"/>
    <property type="molecule type" value="Transcribed_RNA"/>
</dbReference>
<evidence type="ECO:0000256" key="4">
    <source>
        <dbReference type="ARBA" id="ARBA00022816"/>
    </source>
</evidence>
<evidence type="ECO:0000256" key="6">
    <source>
        <dbReference type="ARBA" id="ARBA00023010"/>
    </source>
</evidence>
<dbReference type="GO" id="GO:0006606">
    <property type="term" value="P:protein import into nucleus"/>
    <property type="evidence" value="ECO:0007669"/>
    <property type="project" value="TreeGrafter"/>
</dbReference>
<reference evidence="10" key="1">
    <citation type="journal article" date="2014" name="PLoS ONE">
        <title>Transcriptome-Based Identification of ABC Transporters in the Western Tarnished Plant Bug Lygus hesperus.</title>
        <authorList>
            <person name="Hull J.J."/>
            <person name="Chaney K."/>
            <person name="Geib S.M."/>
            <person name="Fabrick J.A."/>
            <person name="Brent C.S."/>
            <person name="Walsh D."/>
            <person name="Lavine L.C."/>
        </authorList>
    </citation>
    <scope>NUCLEOTIDE SEQUENCE</scope>
</reference>
<comment type="function">
    <text evidence="9">Functions as a component of the nuclear pore complex (NPC).</text>
</comment>
<dbReference type="PANTHER" id="PTHR13373">
    <property type="entry name" value="FROUNT PROTEIN-RELATED"/>
    <property type="match status" value="1"/>
</dbReference>
<evidence type="ECO:0000256" key="7">
    <source>
        <dbReference type="ARBA" id="ARBA00023132"/>
    </source>
</evidence>
<dbReference type="InterPro" id="IPR011502">
    <property type="entry name" value="Nucleoporin_Nup85"/>
</dbReference>
<gene>
    <name evidence="10" type="primary">nup85_3</name>
    <name evidence="11" type="synonym">nup85</name>
    <name evidence="10" type="ORF">CM83_41382</name>
    <name evidence="11" type="ORF">g.46563</name>
</gene>
<evidence type="ECO:0000256" key="8">
    <source>
        <dbReference type="ARBA" id="ARBA00023242"/>
    </source>
</evidence>
<evidence type="ECO:0000256" key="5">
    <source>
        <dbReference type="ARBA" id="ARBA00022927"/>
    </source>
</evidence>
<keyword evidence="7 9" id="KW-0906">Nuclear pore complex</keyword>
<dbReference type="GO" id="GO:0031965">
    <property type="term" value="C:nuclear membrane"/>
    <property type="evidence" value="ECO:0007669"/>
    <property type="project" value="UniProtKB-UniRule"/>
</dbReference>
<keyword evidence="9" id="KW-0472">Membrane</keyword>
<evidence type="ECO:0000256" key="3">
    <source>
        <dbReference type="ARBA" id="ARBA00022448"/>
    </source>
</evidence>
<evidence type="ECO:0000256" key="1">
    <source>
        <dbReference type="ARBA" id="ARBA00004567"/>
    </source>
</evidence>
<comment type="similarity">
    <text evidence="2 9">Belongs to the nucleoporin Nup85 family.</text>
</comment>
<proteinExistence type="inferred from homology"/>
<reference evidence="11" key="3">
    <citation type="journal article" date="2016" name="Gigascience">
        <title>De novo construction of an expanded transcriptome assembly for the western tarnished plant bug, Lygus hesperus.</title>
        <authorList>
            <person name="Tassone E.E."/>
            <person name="Geib S.M."/>
            <person name="Hall B."/>
            <person name="Fabrick J.A."/>
            <person name="Brent C.S."/>
            <person name="Hull J.J."/>
        </authorList>
    </citation>
    <scope>NUCLEOTIDE SEQUENCE</scope>
</reference>
<name>A0A0A9Y2V4_LYGHE</name>
<sequence length="654" mass="73526">MVKEYVPTLQVPERSRRNVGLTFKWAGHTGLAVHGFKNSRTEDGQVSDPHSDDSVHFIREGSILYDPELRKLINESNTTFIASRTIPRGVDVRKRILELSREHRSSIRQCIENMQTKMKLKNNDVYANWVGVLDNIDHIWHVCELLHLDIIPGDIVLSKLLEWTRLHSSDYDLMVSEVITHSHTRGADIRYPNYWDMVTGSLIEGRFEACRALLRLHSEAESNAFCEAEMLFRTIPLYSVYSGISVPEFTARWRGWKSTVRAKIDSGLFTSRPPLLKIMTLLGGEEPLYDLLKPHCSTWYQMMTASLLLTEQTAKIHDLSYHAGQCIAHYGGASNLKLLDHTLLALLDSNISAAINKLQLTSDGGWCAVHLTNLLSLTGILSTPQGRGVDFESMLLEYGQLLMSSQSFWQVALTYLEHCRTNGLEVMRVSLMELPLSSEDVALRIVFAAKDYGLDDVVKSVCKIMGHKKLERENLAGALTWALLSNDAEMAGNIADKFLRSYARGCSEVELGCASVLENLGQSTLISPRLTFLAKYCEFHSLYENGDVREAAELLVRLLESKVSPKYFWLTLLSDALPLLKHSDPPLLSHDDTMILLACLEELMMDVADNIVELTPNFSERTESLRIAIAKNLATTILRESSVSSAPHTTIKCE</sequence>
<dbReference type="AlphaFoldDB" id="A0A0A9Y2V4"/>
<comment type="subcellular location">
    <subcellularLocation>
        <location evidence="1 9">Nucleus</location>
        <location evidence="1 9">Nuclear pore complex</location>
    </subcellularLocation>
</comment>
<keyword evidence="3 9" id="KW-0813">Transport</keyword>
<protein>
    <recommendedName>
        <fullName evidence="9">Nuclear pore complex protein Nup85</fullName>
    </recommendedName>
</protein>
<keyword evidence="5 9" id="KW-0653">Protein transport</keyword>
<dbReference type="Pfam" id="PF07575">
    <property type="entry name" value="Nucleopor_Nup85"/>
    <property type="match status" value="1"/>
</dbReference>
<evidence type="ECO:0000313" key="11">
    <source>
        <dbReference type="EMBL" id="JAQ13337.1"/>
    </source>
</evidence>
<evidence type="ECO:0000256" key="9">
    <source>
        <dbReference type="RuleBase" id="RU365073"/>
    </source>
</evidence>
<dbReference type="EMBL" id="GDHC01005292">
    <property type="protein sequence ID" value="JAQ13337.1"/>
    <property type="molecule type" value="Transcribed_RNA"/>
</dbReference>
<dbReference type="GO" id="GO:0045893">
    <property type="term" value="P:positive regulation of DNA-templated transcription"/>
    <property type="evidence" value="ECO:0007669"/>
    <property type="project" value="TreeGrafter"/>
</dbReference>